<dbReference type="RefSeq" id="XP_003037028.1">
    <property type="nucleotide sequence ID" value="XM_003036982.1"/>
</dbReference>
<dbReference type="InParanoid" id="D8PME8"/>
<dbReference type="PANTHER" id="PTHR13318">
    <property type="entry name" value="PARTNER OF PAIRED, ISOFORM B-RELATED"/>
    <property type="match status" value="1"/>
</dbReference>
<dbReference type="GeneID" id="9589564"/>
<dbReference type="InterPro" id="IPR032675">
    <property type="entry name" value="LRR_dom_sf"/>
</dbReference>
<dbReference type="GO" id="GO:0019005">
    <property type="term" value="C:SCF ubiquitin ligase complex"/>
    <property type="evidence" value="ECO:0007669"/>
    <property type="project" value="TreeGrafter"/>
</dbReference>
<accession>D8PME8</accession>
<dbReference type="Gene3D" id="3.80.10.10">
    <property type="entry name" value="Ribonuclease Inhibitor"/>
    <property type="match status" value="2"/>
</dbReference>
<dbReference type="InterPro" id="IPR006553">
    <property type="entry name" value="Leu-rich_rpt_Cys-con_subtyp"/>
</dbReference>
<dbReference type="InterPro" id="IPR001810">
    <property type="entry name" value="F-box_dom"/>
</dbReference>
<dbReference type="AlphaFoldDB" id="D8PME8"/>
<dbReference type="SMART" id="SM00367">
    <property type="entry name" value="LRR_CC"/>
    <property type="match status" value="2"/>
</dbReference>
<feature type="compositionally biased region" description="Acidic residues" evidence="1">
    <location>
        <begin position="74"/>
        <end position="84"/>
    </location>
</feature>
<dbReference type="OrthoDB" id="3025521at2759"/>
<evidence type="ECO:0000313" key="3">
    <source>
        <dbReference type="EMBL" id="EFJ02126.1"/>
    </source>
</evidence>
<keyword evidence="4" id="KW-1185">Reference proteome</keyword>
<feature type="domain" description="F-box" evidence="2">
    <location>
        <begin position="4"/>
        <end position="54"/>
    </location>
</feature>
<dbReference type="EMBL" id="GL377302">
    <property type="protein sequence ID" value="EFJ02126.1"/>
    <property type="molecule type" value="Genomic_DNA"/>
</dbReference>
<dbReference type="KEGG" id="scm:SCHCO_02663698"/>
<name>D8PME8_SCHCM</name>
<feature type="domain" description="F-box" evidence="2">
    <location>
        <begin position="451"/>
        <end position="501"/>
    </location>
</feature>
<dbReference type="VEuPathDB" id="FungiDB:SCHCODRAFT_02663698"/>
<protein>
    <recommendedName>
        <fullName evidence="2">F-box domain-containing protein</fullName>
    </recommendedName>
</protein>
<evidence type="ECO:0000313" key="4">
    <source>
        <dbReference type="Proteomes" id="UP000007431"/>
    </source>
</evidence>
<dbReference type="HOGENOM" id="CLU_328489_0_0_1"/>
<feature type="region of interest" description="Disordered" evidence="1">
    <location>
        <begin position="66"/>
        <end position="87"/>
    </location>
</feature>
<dbReference type="PROSITE" id="PS50181">
    <property type="entry name" value="FBOX"/>
    <property type="match status" value="2"/>
</dbReference>
<organism evidence="4">
    <name type="scientific">Schizophyllum commune (strain H4-8 / FGSC 9210)</name>
    <name type="common">Split gill fungus</name>
    <dbReference type="NCBI Taxonomy" id="578458"/>
    <lineage>
        <taxon>Eukaryota</taxon>
        <taxon>Fungi</taxon>
        <taxon>Dikarya</taxon>
        <taxon>Basidiomycota</taxon>
        <taxon>Agaricomycotina</taxon>
        <taxon>Agaricomycetes</taxon>
        <taxon>Agaricomycetidae</taxon>
        <taxon>Agaricales</taxon>
        <taxon>Schizophyllaceae</taxon>
        <taxon>Schizophyllum</taxon>
    </lineage>
</organism>
<sequence length="875" mass="97006">MPQTLEVLDLPTEILAYILIQANFVDPDVPWVLSETCRRLRAVALSVPEAWTHVYLPPTTFNQLAPSLKSKDADDADHDSDEADSEVKTPRPLALWLERNGQRHFHLSIRLCDLPSRPDRMITVAREMRNHGSRLRGIALDGESPSVALELLAIVLERVDSLPHKPQVDVQFKADVFWSKTGPRDVVNGLEKMATAHASVINSIRLEGLVPPPGTFRDKLEDLAGLAIDTKFLQYSSIGFTNWSYGDEIPPDALALVTLPAMEYLDVWQTCPEAILLLGMHMPALRTLKLRFSIPSMFEDDRMRQVGPAFAQFVERTPHLRVVDLDSAPISKDTLCVALCSMPVLVDLGLEDILVTGGVVDALAKDAALAPNLAHLRVRKCDNVTGSSFMRLALARSWLDNEHDMTSQCHPAPLGTRKRANSTPNAQFVDYAACLRPSLAQVSGPAIMSESTMLMSLPTETLTAIVLFAVAVDMGIPWVLSETCHRLRAIVLSLPQAWTRVHLAPVTFYESKIGPPPPATEGEDADDDVDLPGLRLARPLDLWLQRMGDNPFELHIEFCDLPSRALRIGKVASEIRKTESSDIRDQADNRTVAGELENVMVGNAAVVRSLHLEGLIPPPGVSREKLDSLTLHEKMLNVEFLVKVLPRCPRLKELRTTDKRIPYRHSTHIIKQGMLSATWSDFSRARWDYGDPLQPEMLPASLTELEYLDIGIQRWVGIAFALKQLQLPALHTLKMHCYLDAELAMSGYMKHFGTDFVRFVERTPSLRTLDLNETPISKGALCDALRKMPALVELGLGDLLVTNGFVDALAQDRTLAPHLTYLRVYNCENVAGSSLAGLARARSTRSGGKLQRLDADLCKHVTNADISRIRGMLGG</sequence>
<gene>
    <name evidence="3" type="ORF">SCHCODRAFT_231117</name>
</gene>
<dbReference type="SUPFAM" id="SSF52047">
    <property type="entry name" value="RNI-like"/>
    <property type="match status" value="2"/>
</dbReference>
<reference evidence="3 4" key="1">
    <citation type="journal article" date="2010" name="Nat. Biotechnol.">
        <title>Genome sequence of the model mushroom Schizophyllum commune.</title>
        <authorList>
            <person name="Ohm R.A."/>
            <person name="de Jong J.F."/>
            <person name="Lugones L.G."/>
            <person name="Aerts A."/>
            <person name="Kothe E."/>
            <person name="Stajich J.E."/>
            <person name="de Vries R.P."/>
            <person name="Record E."/>
            <person name="Levasseur A."/>
            <person name="Baker S.E."/>
            <person name="Bartholomew K.A."/>
            <person name="Coutinho P.M."/>
            <person name="Erdmann S."/>
            <person name="Fowler T.J."/>
            <person name="Gathman A.C."/>
            <person name="Lombard V."/>
            <person name="Henrissat B."/>
            <person name="Knabe N."/>
            <person name="Kuees U."/>
            <person name="Lilly W.W."/>
            <person name="Lindquist E."/>
            <person name="Lucas S."/>
            <person name="Magnuson J.K."/>
            <person name="Piumi F."/>
            <person name="Raudaskoski M."/>
            <person name="Salamov A."/>
            <person name="Schmutz J."/>
            <person name="Schwarze F.W.M.R."/>
            <person name="vanKuyk P.A."/>
            <person name="Horton J.S."/>
            <person name="Grigoriev I.V."/>
            <person name="Woesten H.A.B."/>
        </authorList>
    </citation>
    <scope>NUCLEOTIDE SEQUENCE [LARGE SCALE GENOMIC DNA]</scope>
    <source>
        <strain evidence="4">H4-8 / FGSC 9210</strain>
    </source>
</reference>
<evidence type="ECO:0000259" key="2">
    <source>
        <dbReference type="PROSITE" id="PS50181"/>
    </source>
</evidence>
<proteinExistence type="predicted"/>
<dbReference type="GO" id="GO:0031146">
    <property type="term" value="P:SCF-dependent proteasomal ubiquitin-dependent protein catabolic process"/>
    <property type="evidence" value="ECO:0007669"/>
    <property type="project" value="TreeGrafter"/>
</dbReference>
<evidence type="ECO:0000256" key="1">
    <source>
        <dbReference type="SAM" id="MobiDB-lite"/>
    </source>
</evidence>
<dbReference type="Proteomes" id="UP000007431">
    <property type="component" value="Unassembled WGS sequence"/>
</dbReference>